<evidence type="ECO:0000313" key="2">
    <source>
        <dbReference type="Proteomes" id="UP000011713"/>
    </source>
</evidence>
<dbReference type="EnsemblProtists" id="HpaT808648">
    <property type="protein sequence ID" value="HpaP808648"/>
    <property type="gene ID" value="HpaG808648"/>
</dbReference>
<dbReference type="VEuPathDB" id="FungiDB:HpaG808648"/>
<name>M4BQF9_HYAAE</name>
<reference evidence="2" key="1">
    <citation type="journal article" date="2010" name="Science">
        <title>Signatures of adaptation to obligate biotrophy in the Hyaloperonospora arabidopsidis genome.</title>
        <authorList>
            <person name="Baxter L."/>
            <person name="Tripathy S."/>
            <person name="Ishaque N."/>
            <person name="Boot N."/>
            <person name="Cabral A."/>
            <person name="Kemen E."/>
            <person name="Thines M."/>
            <person name="Ah-Fong A."/>
            <person name="Anderson R."/>
            <person name="Badejoko W."/>
            <person name="Bittner-Eddy P."/>
            <person name="Boore J.L."/>
            <person name="Chibucos M.C."/>
            <person name="Coates M."/>
            <person name="Dehal P."/>
            <person name="Delehaunty K."/>
            <person name="Dong S."/>
            <person name="Downton P."/>
            <person name="Dumas B."/>
            <person name="Fabro G."/>
            <person name="Fronick C."/>
            <person name="Fuerstenberg S.I."/>
            <person name="Fulton L."/>
            <person name="Gaulin E."/>
            <person name="Govers F."/>
            <person name="Hughes L."/>
            <person name="Humphray S."/>
            <person name="Jiang R.H."/>
            <person name="Judelson H."/>
            <person name="Kamoun S."/>
            <person name="Kyung K."/>
            <person name="Meijer H."/>
            <person name="Minx P."/>
            <person name="Morris P."/>
            <person name="Nelson J."/>
            <person name="Phuntumart V."/>
            <person name="Qutob D."/>
            <person name="Rehmany A."/>
            <person name="Rougon-Cardoso A."/>
            <person name="Ryden P."/>
            <person name="Torto-Alalibo T."/>
            <person name="Studholme D."/>
            <person name="Wang Y."/>
            <person name="Win J."/>
            <person name="Wood J."/>
            <person name="Clifton S.W."/>
            <person name="Rogers J."/>
            <person name="Van den Ackerveken G."/>
            <person name="Jones J.D."/>
            <person name="McDowell J.M."/>
            <person name="Beynon J."/>
            <person name="Tyler B.M."/>
        </authorList>
    </citation>
    <scope>NUCLEOTIDE SEQUENCE [LARGE SCALE GENOMIC DNA]</scope>
    <source>
        <strain evidence="2">Emoy2</strain>
    </source>
</reference>
<dbReference type="EMBL" id="JH598563">
    <property type="status" value="NOT_ANNOTATED_CDS"/>
    <property type="molecule type" value="Genomic_DNA"/>
</dbReference>
<dbReference type="AlphaFoldDB" id="M4BQF9"/>
<proteinExistence type="predicted"/>
<organism evidence="1 2">
    <name type="scientific">Hyaloperonospora arabidopsidis (strain Emoy2)</name>
    <name type="common">Downy mildew agent</name>
    <name type="synonym">Peronospora arabidopsidis</name>
    <dbReference type="NCBI Taxonomy" id="559515"/>
    <lineage>
        <taxon>Eukaryota</taxon>
        <taxon>Sar</taxon>
        <taxon>Stramenopiles</taxon>
        <taxon>Oomycota</taxon>
        <taxon>Peronosporomycetes</taxon>
        <taxon>Peronosporales</taxon>
        <taxon>Peronosporaceae</taxon>
        <taxon>Hyaloperonospora</taxon>
    </lineage>
</organism>
<dbReference type="HOGENOM" id="CLU_2965787_0_0_1"/>
<reference evidence="1" key="2">
    <citation type="submission" date="2015-06" db="UniProtKB">
        <authorList>
            <consortium name="EnsemblProtists"/>
        </authorList>
    </citation>
    <scope>IDENTIFICATION</scope>
    <source>
        <strain evidence="1">Emoy2</strain>
    </source>
</reference>
<accession>M4BQF9</accession>
<dbReference type="Proteomes" id="UP000011713">
    <property type="component" value="Unassembled WGS sequence"/>
</dbReference>
<protein>
    <submittedName>
        <fullName evidence="1">Uncharacterized protein</fullName>
    </submittedName>
</protein>
<sequence>MVESRLTCQVFHYYSTTDRLMSRGHRNERLLRPRYVRLARRRDENNVLRTFFFERFIRK</sequence>
<dbReference type="InParanoid" id="M4BQF9"/>
<keyword evidence="2" id="KW-1185">Reference proteome</keyword>
<evidence type="ECO:0000313" key="1">
    <source>
        <dbReference type="EnsemblProtists" id="HpaP808648"/>
    </source>
</evidence>